<gene>
    <name evidence="1" type="ORF">C5167_048909</name>
</gene>
<dbReference type="Proteomes" id="UP000316621">
    <property type="component" value="Chromosome 8"/>
</dbReference>
<protein>
    <submittedName>
        <fullName evidence="1">Uncharacterized protein</fullName>
    </submittedName>
</protein>
<reference evidence="1 2" key="1">
    <citation type="journal article" date="2018" name="Science">
        <title>The opium poppy genome and morphinan production.</title>
        <authorList>
            <person name="Guo L."/>
            <person name="Winzer T."/>
            <person name="Yang X."/>
            <person name="Li Y."/>
            <person name="Ning Z."/>
            <person name="He Z."/>
            <person name="Teodor R."/>
            <person name="Lu Y."/>
            <person name="Bowser T.A."/>
            <person name="Graham I.A."/>
            <person name="Ye K."/>
        </authorList>
    </citation>
    <scope>NUCLEOTIDE SEQUENCE [LARGE SCALE GENOMIC DNA]</scope>
    <source>
        <strain evidence="2">cv. HN1</strain>
        <tissue evidence="1">Leaves</tissue>
    </source>
</reference>
<dbReference type="PANTHER" id="PTHR37764:SF1">
    <property type="entry name" value="KETOSE_ALDOSE ISOMERASE, PUTATIVE (MOG1_PSBP_DUF1795-LIKE PHOTOSYSTEM II REACTION CENTER PSBP FAMILY PROTEIN)-RELATED"/>
    <property type="match status" value="1"/>
</dbReference>
<accession>A0A4Y7KMN4</accession>
<dbReference type="STRING" id="3469.A0A4Y7KMN4"/>
<organism evidence="1 2">
    <name type="scientific">Papaver somniferum</name>
    <name type="common">Opium poppy</name>
    <dbReference type="NCBI Taxonomy" id="3469"/>
    <lineage>
        <taxon>Eukaryota</taxon>
        <taxon>Viridiplantae</taxon>
        <taxon>Streptophyta</taxon>
        <taxon>Embryophyta</taxon>
        <taxon>Tracheophyta</taxon>
        <taxon>Spermatophyta</taxon>
        <taxon>Magnoliopsida</taxon>
        <taxon>Ranunculales</taxon>
        <taxon>Papaveraceae</taxon>
        <taxon>Papaveroideae</taxon>
        <taxon>Papaver</taxon>
    </lineage>
</organism>
<dbReference type="PANTHER" id="PTHR37764">
    <property type="entry name" value="KETOSE/ALDOSE ISOMERASE, PUTATIVE (MOG1/PSBP/DUF1795-LIKE PHOTOSYSTEM II REACTION CENTER PSBP FAMILY PROTEIN)-RELATED"/>
    <property type="match status" value="1"/>
</dbReference>
<evidence type="ECO:0000313" key="1">
    <source>
        <dbReference type="EMBL" id="RZC73431.1"/>
    </source>
</evidence>
<proteinExistence type="predicted"/>
<evidence type="ECO:0000313" key="2">
    <source>
        <dbReference type="Proteomes" id="UP000316621"/>
    </source>
</evidence>
<name>A0A4Y7KMN4_PAPSO</name>
<dbReference type="Gramene" id="RZC73431">
    <property type="protein sequence ID" value="RZC73431"/>
    <property type="gene ID" value="C5167_048909"/>
</dbReference>
<dbReference type="EMBL" id="CM010722">
    <property type="protein sequence ID" value="RZC73431.1"/>
    <property type="molecule type" value="Genomic_DNA"/>
</dbReference>
<keyword evidence="2" id="KW-1185">Reference proteome</keyword>
<dbReference type="AlphaFoldDB" id="A0A4Y7KMN4"/>
<sequence>MCFYKTKAEPEDYNVGMSLYGDKAKTKTYAARFKSYDGYEVVSVLTRATNSLKVTFLEVCQVFSFPNKLLK</sequence>
<dbReference type="GO" id="GO:0009507">
    <property type="term" value="C:chloroplast"/>
    <property type="evidence" value="ECO:0007669"/>
    <property type="project" value="TreeGrafter"/>
</dbReference>